<organism evidence="3 4">
    <name type="scientific">Lasiosphaeria hispida</name>
    <dbReference type="NCBI Taxonomy" id="260671"/>
    <lineage>
        <taxon>Eukaryota</taxon>
        <taxon>Fungi</taxon>
        <taxon>Dikarya</taxon>
        <taxon>Ascomycota</taxon>
        <taxon>Pezizomycotina</taxon>
        <taxon>Sordariomycetes</taxon>
        <taxon>Sordariomycetidae</taxon>
        <taxon>Sordariales</taxon>
        <taxon>Lasiosphaeriaceae</taxon>
        <taxon>Lasiosphaeria</taxon>
    </lineage>
</organism>
<comment type="caution">
    <text evidence="3">The sequence shown here is derived from an EMBL/GenBank/DDBJ whole genome shotgun (WGS) entry which is preliminary data.</text>
</comment>
<proteinExistence type="predicted"/>
<reference evidence="3" key="2">
    <citation type="submission" date="2023-06" db="EMBL/GenBank/DDBJ databases">
        <authorList>
            <consortium name="Lawrence Berkeley National Laboratory"/>
            <person name="Haridas S."/>
            <person name="Hensen N."/>
            <person name="Bonometti L."/>
            <person name="Westerberg I."/>
            <person name="Brannstrom I.O."/>
            <person name="Guillou S."/>
            <person name="Cros-Aarteil S."/>
            <person name="Calhoun S."/>
            <person name="Kuo A."/>
            <person name="Mondo S."/>
            <person name="Pangilinan J."/>
            <person name="Riley R."/>
            <person name="Labutti K."/>
            <person name="Andreopoulos B."/>
            <person name="Lipzen A."/>
            <person name="Chen C."/>
            <person name="Yanf M."/>
            <person name="Daum C."/>
            <person name="Ng V."/>
            <person name="Clum A."/>
            <person name="Steindorff A."/>
            <person name="Ohm R."/>
            <person name="Martin F."/>
            <person name="Silar P."/>
            <person name="Natvig D."/>
            <person name="Lalanne C."/>
            <person name="Gautier V."/>
            <person name="Ament-Velasquez S.L."/>
            <person name="Kruys A."/>
            <person name="Hutchinson M.I."/>
            <person name="Powell A.J."/>
            <person name="Barry K."/>
            <person name="Miller A.N."/>
            <person name="Grigoriev I.V."/>
            <person name="Debuchy R."/>
            <person name="Gladieux P."/>
            <person name="Thoren M.H."/>
            <person name="Johannesson H."/>
        </authorList>
    </citation>
    <scope>NUCLEOTIDE SEQUENCE</scope>
    <source>
        <strain evidence="3">CBS 955.72</strain>
    </source>
</reference>
<feature type="compositionally biased region" description="Polar residues" evidence="1">
    <location>
        <begin position="77"/>
        <end position="86"/>
    </location>
</feature>
<feature type="transmembrane region" description="Helical" evidence="2">
    <location>
        <begin position="12"/>
        <end position="36"/>
    </location>
</feature>
<dbReference type="Proteomes" id="UP001275084">
    <property type="component" value="Unassembled WGS sequence"/>
</dbReference>
<evidence type="ECO:0000313" key="3">
    <source>
        <dbReference type="EMBL" id="KAK3353288.1"/>
    </source>
</evidence>
<evidence type="ECO:0000256" key="2">
    <source>
        <dbReference type="SAM" id="Phobius"/>
    </source>
</evidence>
<feature type="compositionally biased region" description="Low complexity" evidence="1">
    <location>
        <begin position="47"/>
        <end position="61"/>
    </location>
</feature>
<evidence type="ECO:0000256" key="1">
    <source>
        <dbReference type="SAM" id="MobiDB-lite"/>
    </source>
</evidence>
<keyword evidence="2" id="KW-1133">Transmembrane helix</keyword>
<sequence length="174" mass="19215">MSTGDWHGDPTVAIVIIALVICFAWLSLVTSIAEAAPEEKRGPRQWQKQPQIQKPQIQKPQPVYPAPRGYGLERTMSARSQGSVSSMHLMHPMHPAAGQSRSRRPSTSSSTNGPPEAFRIEDTYYDTTPLPGPGPTRVPSIGICRVNQVTDIGELQLTRPQRHFRRRAQEPAGS</sequence>
<keyword evidence="4" id="KW-1185">Reference proteome</keyword>
<protein>
    <submittedName>
        <fullName evidence="3">Uncharacterized protein</fullName>
    </submittedName>
</protein>
<keyword evidence="2" id="KW-0812">Transmembrane</keyword>
<keyword evidence="2" id="KW-0472">Membrane</keyword>
<reference evidence="3" key="1">
    <citation type="journal article" date="2023" name="Mol. Phylogenet. Evol.">
        <title>Genome-scale phylogeny and comparative genomics of the fungal order Sordariales.</title>
        <authorList>
            <person name="Hensen N."/>
            <person name="Bonometti L."/>
            <person name="Westerberg I."/>
            <person name="Brannstrom I.O."/>
            <person name="Guillou S."/>
            <person name="Cros-Aarteil S."/>
            <person name="Calhoun S."/>
            <person name="Haridas S."/>
            <person name="Kuo A."/>
            <person name="Mondo S."/>
            <person name="Pangilinan J."/>
            <person name="Riley R."/>
            <person name="LaButti K."/>
            <person name="Andreopoulos B."/>
            <person name="Lipzen A."/>
            <person name="Chen C."/>
            <person name="Yan M."/>
            <person name="Daum C."/>
            <person name="Ng V."/>
            <person name="Clum A."/>
            <person name="Steindorff A."/>
            <person name="Ohm R.A."/>
            <person name="Martin F."/>
            <person name="Silar P."/>
            <person name="Natvig D.O."/>
            <person name="Lalanne C."/>
            <person name="Gautier V."/>
            <person name="Ament-Velasquez S.L."/>
            <person name="Kruys A."/>
            <person name="Hutchinson M.I."/>
            <person name="Powell A.J."/>
            <person name="Barry K."/>
            <person name="Miller A.N."/>
            <person name="Grigoriev I.V."/>
            <person name="Debuchy R."/>
            <person name="Gladieux P."/>
            <person name="Hiltunen Thoren M."/>
            <person name="Johannesson H."/>
        </authorList>
    </citation>
    <scope>NUCLEOTIDE SEQUENCE</scope>
    <source>
        <strain evidence="3">CBS 955.72</strain>
    </source>
</reference>
<dbReference type="AlphaFoldDB" id="A0AAJ0MEA4"/>
<evidence type="ECO:0000313" key="4">
    <source>
        <dbReference type="Proteomes" id="UP001275084"/>
    </source>
</evidence>
<accession>A0AAJ0MEA4</accession>
<gene>
    <name evidence="3" type="ORF">B0T25DRAFT_568495</name>
</gene>
<feature type="region of interest" description="Disordered" evidence="1">
    <location>
        <begin position="36"/>
        <end position="118"/>
    </location>
</feature>
<dbReference type="EMBL" id="JAUIQD010000004">
    <property type="protein sequence ID" value="KAK3353288.1"/>
    <property type="molecule type" value="Genomic_DNA"/>
</dbReference>
<name>A0AAJ0MEA4_9PEZI</name>